<dbReference type="AlphaFoldDB" id="A0AAN4Z3W6"/>
<dbReference type="Proteomes" id="UP001328107">
    <property type="component" value="Unassembled WGS sequence"/>
</dbReference>
<feature type="non-terminal residue" evidence="1">
    <location>
        <position position="64"/>
    </location>
</feature>
<evidence type="ECO:0000313" key="2">
    <source>
        <dbReference type="Proteomes" id="UP001328107"/>
    </source>
</evidence>
<organism evidence="1 2">
    <name type="scientific">Pristionchus mayeri</name>
    <dbReference type="NCBI Taxonomy" id="1317129"/>
    <lineage>
        <taxon>Eukaryota</taxon>
        <taxon>Metazoa</taxon>
        <taxon>Ecdysozoa</taxon>
        <taxon>Nematoda</taxon>
        <taxon>Chromadorea</taxon>
        <taxon>Rhabditida</taxon>
        <taxon>Rhabditina</taxon>
        <taxon>Diplogasteromorpha</taxon>
        <taxon>Diplogasteroidea</taxon>
        <taxon>Neodiplogasteridae</taxon>
        <taxon>Pristionchus</taxon>
    </lineage>
</organism>
<proteinExistence type="predicted"/>
<gene>
    <name evidence="1" type="ORF">PMAYCL1PPCAC_00405</name>
</gene>
<comment type="caution">
    <text evidence="1">The sequence shown here is derived from an EMBL/GenBank/DDBJ whole genome shotgun (WGS) entry which is preliminary data.</text>
</comment>
<reference evidence="2" key="1">
    <citation type="submission" date="2022-10" db="EMBL/GenBank/DDBJ databases">
        <title>Genome assembly of Pristionchus species.</title>
        <authorList>
            <person name="Yoshida K."/>
            <person name="Sommer R.J."/>
        </authorList>
    </citation>
    <scope>NUCLEOTIDE SEQUENCE [LARGE SCALE GENOMIC DNA]</scope>
    <source>
        <strain evidence="2">RS5460</strain>
    </source>
</reference>
<accession>A0AAN4Z3W6</accession>
<protein>
    <submittedName>
        <fullName evidence="1">Uncharacterized protein</fullName>
    </submittedName>
</protein>
<keyword evidence="2" id="KW-1185">Reference proteome</keyword>
<evidence type="ECO:0000313" key="1">
    <source>
        <dbReference type="EMBL" id="GMR30210.1"/>
    </source>
</evidence>
<dbReference type="EMBL" id="BTRK01000001">
    <property type="protein sequence ID" value="GMR30210.1"/>
    <property type="molecule type" value="Genomic_DNA"/>
</dbReference>
<sequence>MDEFEDVGDARLLPLALRVLTTNVRTNMLDEQVLIEADMIGIGEAEVLRRDVEQAHARGHCQQW</sequence>
<name>A0AAN4Z3W6_9BILA</name>